<keyword evidence="15" id="KW-1185">Reference proteome</keyword>
<keyword evidence="5 11" id="KW-0004">4Fe-4S</keyword>
<evidence type="ECO:0000313" key="14">
    <source>
        <dbReference type="EMBL" id="ACZ08925.1"/>
    </source>
</evidence>
<evidence type="ECO:0000259" key="13">
    <source>
        <dbReference type="Pfam" id="PF03315"/>
    </source>
</evidence>
<evidence type="ECO:0000256" key="10">
    <source>
        <dbReference type="ARBA" id="ARBA00049406"/>
    </source>
</evidence>
<dbReference type="eggNOG" id="COG1760">
    <property type="taxonomic scope" value="Bacteria"/>
</dbReference>
<dbReference type="STRING" id="526218.Sterm_2070"/>
<dbReference type="GO" id="GO:0046872">
    <property type="term" value="F:metal ion binding"/>
    <property type="evidence" value="ECO:0007669"/>
    <property type="project" value="UniProtKB-KW"/>
</dbReference>
<feature type="domain" description="Serine dehydratase beta chain" evidence="13">
    <location>
        <begin position="3"/>
        <end position="62"/>
    </location>
</feature>
<evidence type="ECO:0000256" key="6">
    <source>
        <dbReference type="ARBA" id="ARBA00022723"/>
    </source>
</evidence>
<evidence type="ECO:0000256" key="8">
    <source>
        <dbReference type="ARBA" id="ARBA00023014"/>
    </source>
</evidence>
<dbReference type="InterPro" id="IPR051318">
    <property type="entry name" value="Fe-S_L-Ser"/>
</dbReference>
<dbReference type="KEGG" id="str:Sterm_2070"/>
<sequence length="403" mass="44401">MESLRELYKTGYGPSSSHTMGPQKAAETFRKRNFDAASYEVELYGSLAATGKGHLTDYIILKTLGENCNIVFKPEIIKEKHTNAMKFTAYDNNGKITGETLFYSVGGGKITEEGEADTDQKEVYKEKNFKEIMKWCRDNGKDLTEYVEFNEGREIWDYLRDILKVMDEAVERGLKAEGLLPGKLKLARKAKSYYEKFRKSGFQDRLEGRVYSYALAVSEENAAAGKVVTAPTCGACGIIPALLKAYKVTKDLTEDELVKALAVAGILGNVVKKNASISGAEVGCQGEIGVACSMGAGMVAYILNGTLDQIEYAAEIGLEHCLGMTCDPIEGYVQVPCIERNAIYSAKAIDCAYYSLMSDGEHLVSFDEITETMMETGKDLRSEYKETSLAGLAKVKLDKLLKK</sequence>
<dbReference type="InterPro" id="IPR005130">
    <property type="entry name" value="Ser_deHydtase-like_asu"/>
</dbReference>
<evidence type="ECO:0000256" key="11">
    <source>
        <dbReference type="RuleBase" id="RU366059"/>
    </source>
</evidence>
<keyword evidence="9 11" id="KW-0456">Lyase</keyword>
<keyword evidence="8 11" id="KW-0411">Iron-sulfur</keyword>
<keyword evidence="6 11" id="KW-0479">Metal-binding</keyword>
<dbReference type="NCBIfam" id="TIGR00720">
    <property type="entry name" value="sda_mono"/>
    <property type="match status" value="1"/>
</dbReference>
<dbReference type="InterPro" id="IPR005131">
    <property type="entry name" value="Ser_deHydtase_bsu"/>
</dbReference>
<dbReference type="Pfam" id="PF03313">
    <property type="entry name" value="SDH_alpha"/>
    <property type="match status" value="1"/>
</dbReference>
<feature type="domain" description="Serine dehydratase-like alpha subunit" evidence="12">
    <location>
        <begin position="146"/>
        <end position="393"/>
    </location>
</feature>
<dbReference type="Gene3D" id="3.30.1330.90">
    <property type="entry name" value="D-3-phosphoglycerate dehydrogenase, domain 3"/>
    <property type="match status" value="2"/>
</dbReference>
<accession>D1AK09</accession>
<evidence type="ECO:0000256" key="3">
    <source>
        <dbReference type="ARBA" id="ARBA00008636"/>
    </source>
</evidence>
<comment type="similarity">
    <text evidence="3 11">Belongs to the iron-sulfur dependent L-serine dehydratase family.</text>
</comment>
<dbReference type="InterPro" id="IPR029009">
    <property type="entry name" value="ASB_dom_sf"/>
</dbReference>
<reference evidence="15" key="1">
    <citation type="submission" date="2009-09" db="EMBL/GenBank/DDBJ databases">
        <title>The complete chromosome of Sebaldella termitidis ATCC 33386.</title>
        <authorList>
            <consortium name="US DOE Joint Genome Institute (JGI-PGF)"/>
            <person name="Lucas S."/>
            <person name="Copeland A."/>
            <person name="Lapidus A."/>
            <person name="Glavina del Rio T."/>
            <person name="Dalin E."/>
            <person name="Tice H."/>
            <person name="Bruce D."/>
            <person name="Goodwin L."/>
            <person name="Pitluck S."/>
            <person name="Kyrpides N."/>
            <person name="Mavromatis K."/>
            <person name="Ivanova N."/>
            <person name="Mikhailova N."/>
            <person name="Sims D."/>
            <person name="Meincke L."/>
            <person name="Brettin T."/>
            <person name="Detter J.C."/>
            <person name="Han C."/>
            <person name="Larimer F."/>
            <person name="Land M."/>
            <person name="Hauser L."/>
            <person name="Markowitz V."/>
            <person name="Cheng J.F."/>
            <person name="Hugenholtz P."/>
            <person name="Woyke T."/>
            <person name="Wu D."/>
            <person name="Eisen J.A."/>
        </authorList>
    </citation>
    <scope>NUCLEOTIDE SEQUENCE [LARGE SCALE GENOMIC DNA]</scope>
    <source>
        <strain evidence="15">ATCC 33386 / NCTC 11300</strain>
    </source>
</reference>
<dbReference type="RefSeq" id="WP_012861519.1">
    <property type="nucleotide sequence ID" value="NC_013517.1"/>
</dbReference>
<gene>
    <name evidence="14" type="ordered locus">Sterm_2070</name>
</gene>
<evidence type="ECO:0000259" key="12">
    <source>
        <dbReference type="Pfam" id="PF03313"/>
    </source>
</evidence>
<dbReference type="EC" id="4.3.1.17" evidence="11"/>
<comment type="pathway">
    <text evidence="2">Carbohydrate biosynthesis; gluconeogenesis.</text>
</comment>
<evidence type="ECO:0000256" key="2">
    <source>
        <dbReference type="ARBA" id="ARBA00004742"/>
    </source>
</evidence>
<organism evidence="14 15">
    <name type="scientific">Sebaldella termitidis (strain ATCC 33386 / NCTC 11300)</name>
    <dbReference type="NCBI Taxonomy" id="526218"/>
    <lineage>
        <taxon>Bacteria</taxon>
        <taxon>Fusobacteriati</taxon>
        <taxon>Fusobacteriota</taxon>
        <taxon>Fusobacteriia</taxon>
        <taxon>Fusobacteriales</taxon>
        <taxon>Leptotrichiaceae</taxon>
        <taxon>Sebaldella</taxon>
    </lineage>
</organism>
<feature type="domain" description="Serine dehydratase beta chain" evidence="13">
    <location>
        <begin position="67"/>
        <end position="114"/>
    </location>
</feature>
<evidence type="ECO:0000256" key="5">
    <source>
        <dbReference type="ARBA" id="ARBA00022485"/>
    </source>
</evidence>
<dbReference type="HOGENOM" id="CLU_022305_0_1_0"/>
<protein>
    <recommendedName>
        <fullName evidence="11">L-serine dehydratase</fullName>
        <ecNumber evidence="11">4.3.1.17</ecNumber>
    </recommendedName>
</protein>
<dbReference type="PANTHER" id="PTHR30182:SF1">
    <property type="entry name" value="L-SERINE DEHYDRATASE 1"/>
    <property type="match status" value="1"/>
</dbReference>
<reference evidence="14 15" key="2">
    <citation type="journal article" date="2010" name="Stand. Genomic Sci.">
        <title>Complete genome sequence of Sebaldella termitidis type strain (NCTC 11300).</title>
        <authorList>
            <person name="Harmon-Smith M."/>
            <person name="Celia L."/>
            <person name="Chertkov O."/>
            <person name="Lapidus A."/>
            <person name="Copeland A."/>
            <person name="Glavina Del Rio T."/>
            <person name="Nolan M."/>
            <person name="Lucas S."/>
            <person name="Tice H."/>
            <person name="Cheng J.F."/>
            <person name="Han C."/>
            <person name="Detter J.C."/>
            <person name="Bruce D."/>
            <person name="Goodwin L."/>
            <person name="Pitluck S."/>
            <person name="Pati A."/>
            <person name="Liolios K."/>
            <person name="Ivanova N."/>
            <person name="Mavromatis K."/>
            <person name="Mikhailova N."/>
            <person name="Chen A."/>
            <person name="Palaniappan K."/>
            <person name="Land M."/>
            <person name="Hauser L."/>
            <person name="Chang Y.J."/>
            <person name="Jeffries C.D."/>
            <person name="Brettin T."/>
            <person name="Goker M."/>
            <person name="Beck B."/>
            <person name="Bristow J."/>
            <person name="Eisen J.A."/>
            <person name="Markowitz V."/>
            <person name="Hugenholtz P."/>
            <person name="Kyrpides N.C."/>
            <person name="Klenk H.P."/>
            <person name="Chen F."/>
        </authorList>
    </citation>
    <scope>NUCLEOTIDE SEQUENCE [LARGE SCALE GENOMIC DNA]</scope>
    <source>
        <strain evidence="15">ATCC 33386 / NCTC 11300</strain>
    </source>
</reference>
<keyword evidence="7 11" id="KW-0408">Iron</keyword>
<comment type="catalytic activity">
    <reaction evidence="10 11">
        <text>L-serine = pyruvate + NH4(+)</text>
        <dbReference type="Rhea" id="RHEA:19169"/>
        <dbReference type="ChEBI" id="CHEBI:15361"/>
        <dbReference type="ChEBI" id="CHEBI:28938"/>
        <dbReference type="ChEBI" id="CHEBI:33384"/>
        <dbReference type="EC" id="4.3.1.17"/>
    </reaction>
</comment>
<comment type="cofactor">
    <cofactor evidence="1 11">
        <name>[4Fe-4S] cluster</name>
        <dbReference type="ChEBI" id="CHEBI:49883"/>
    </cofactor>
</comment>
<dbReference type="Proteomes" id="UP000000845">
    <property type="component" value="Chromosome"/>
</dbReference>
<dbReference type="InterPro" id="IPR004644">
    <property type="entry name" value="Fe-S_L-Ser_mono"/>
</dbReference>
<evidence type="ECO:0000256" key="4">
    <source>
        <dbReference type="ARBA" id="ARBA00022432"/>
    </source>
</evidence>
<dbReference type="GO" id="GO:0051539">
    <property type="term" value="F:4 iron, 4 sulfur cluster binding"/>
    <property type="evidence" value="ECO:0007669"/>
    <property type="project" value="UniProtKB-UniRule"/>
</dbReference>
<dbReference type="GO" id="GO:0006094">
    <property type="term" value="P:gluconeogenesis"/>
    <property type="evidence" value="ECO:0007669"/>
    <property type="project" value="UniProtKB-KW"/>
</dbReference>
<evidence type="ECO:0000313" key="15">
    <source>
        <dbReference type="Proteomes" id="UP000000845"/>
    </source>
</evidence>
<evidence type="ECO:0000256" key="9">
    <source>
        <dbReference type="ARBA" id="ARBA00023239"/>
    </source>
</evidence>
<dbReference type="SUPFAM" id="SSF143548">
    <property type="entry name" value="Serine metabolism enzymes domain"/>
    <property type="match status" value="1"/>
</dbReference>
<keyword evidence="4 11" id="KW-0312">Gluconeogenesis</keyword>
<dbReference type="Pfam" id="PF03315">
    <property type="entry name" value="SDH_beta"/>
    <property type="match status" value="2"/>
</dbReference>
<evidence type="ECO:0000256" key="7">
    <source>
        <dbReference type="ARBA" id="ARBA00023004"/>
    </source>
</evidence>
<proteinExistence type="inferred from homology"/>
<dbReference type="GO" id="GO:0003941">
    <property type="term" value="F:L-serine ammonia-lyase activity"/>
    <property type="evidence" value="ECO:0007669"/>
    <property type="project" value="UniProtKB-UniRule"/>
</dbReference>
<name>D1AK09_SEBTE</name>
<dbReference type="EMBL" id="CP001739">
    <property type="protein sequence ID" value="ACZ08925.1"/>
    <property type="molecule type" value="Genomic_DNA"/>
</dbReference>
<dbReference type="AlphaFoldDB" id="D1AK09"/>
<evidence type="ECO:0000256" key="1">
    <source>
        <dbReference type="ARBA" id="ARBA00001966"/>
    </source>
</evidence>
<dbReference type="PANTHER" id="PTHR30182">
    <property type="entry name" value="L-SERINE DEHYDRATASE"/>
    <property type="match status" value="1"/>
</dbReference>